<name>A0A6J5P1K9_9CAUD</name>
<dbReference type="EMBL" id="LR796747">
    <property type="protein sequence ID" value="CAB4163181.1"/>
    <property type="molecule type" value="Genomic_DNA"/>
</dbReference>
<organism evidence="1">
    <name type="scientific">uncultured Caudovirales phage</name>
    <dbReference type="NCBI Taxonomy" id="2100421"/>
    <lineage>
        <taxon>Viruses</taxon>
        <taxon>Duplodnaviria</taxon>
        <taxon>Heunggongvirae</taxon>
        <taxon>Uroviricota</taxon>
        <taxon>Caudoviricetes</taxon>
        <taxon>Peduoviridae</taxon>
        <taxon>Maltschvirus</taxon>
        <taxon>Maltschvirus maltsch</taxon>
    </lineage>
</organism>
<reference evidence="1" key="1">
    <citation type="submission" date="2020-04" db="EMBL/GenBank/DDBJ databases">
        <authorList>
            <person name="Chiriac C."/>
            <person name="Salcher M."/>
            <person name="Ghai R."/>
            <person name="Kavagutti S V."/>
        </authorList>
    </citation>
    <scope>NUCLEOTIDE SEQUENCE</scope>
</reference>
<accession>A0A6J5P1K9</accession>
<evidence type="ECO:0000313" key="1">
    <source>
        <dbReference type="EMBL" id="CAB4163181.1"/>
    </source>
</evidence>
<protein>
    <submittedName>
        <fullName evidence="1">Uncharacterized protein</fullName>
    </submittedName>
</protein>
<sequence length="35" mass="3968">MQRERIVTDKLPPNVKVLECLKCGVMGVVLLEDIQ</sequence>
<proteinExistence type="predicted"/>
<gene>
    <name evidence="1" type="ORF">UFOVP803_2</name>
</gene>